<dbReference type="GeneID" id="41956322"/>
<dbReference type="Proteomes" id="UP000515153">
    <property type="component" value="Unplaced"/>
</dbReference>
<reference evidence="2" key="2">
    <citation type="submission" date="2019-10" db="EMBL/GenBank/DDBJ databases">
        <authorList>
            <consortium name="NCBI Genome Project"/>
        </authorList>
    </citation>
    <scope>NUCLEOTIDE SEQUENCE</scope>
    <source>
        <strain evidence="2">NI907</strain>
    </source>
</reference>
<name>A0A6P8BIR9_PYRGI</name>
<gene>
    <name evidence="2" type="ORF">PgNI_01335</name>
</gene>
<proteinExistence type="predicted"/>
<protein>
    <submittedName>
        <fullName evidence="2">Uncharacterized protein</fullName>
    </submittedName>
</protein>
<keyword evidence="1" id="KW-1185">Reference proteome</keyword>
<evidence type="ECO:0000313" key="1">
    <source>
        <dbReference type="Proteomes" id="UP000515153"/>
    </source>
</evidence>
<reference evidence="2" key="1">
    <citation type="journal article" date="2019" name="Mol. Biol. Evol.">
        <title>Blast fungal genomes show frequent chromosomal changes, gene gains and losses, and effector gene turnover.</title>
        <authorList>
            <person name="Gomez Luciano L.B."/>
            <person name="Jason Tsai I."/>
            <person name="Chuma I."/>
            <person name="Tosa Y."/>
            <person name="Chen Y.H."/>
            <person name="Li J.Y."/>
            <person name="Li M.Y."/>
            <person name="Jade Lu M.Y."/>
            <person name="Nakayashiki H."/>
            <person name="Li W.H."/>
        </authorList>
    </citation>
    <scope>NUCLEOTIDE SEQUENCE</scope>
    <source>
        <strain evidence="2">NI907</strain>
    </source>
</reference>
<evidence type="ECO:0000313" key="2">
    <source>
        <dbReference type="RefSeq" id="XP_030987032.1"/>
    </source>
</evidence>
<sequence>MGGPMSRLGWALGGMVQDWPAPRLLICNMTESDPNHQPYLPTTGGVCGRLFCLL</sequence>
<accession>A0A6P8BIR9</accession>
<dbReference type="KEGG" id="pgri:PgNI_01335"/>
<dbReference type="RefSeq" id="XP_030987032.1">
    <property type="nucleotide sequence ID" value="XM_031121408.1"/>
</dbReference>
<organism evidence="1 2">
    <name type="scientific">Pyricularia grisea</name>
    <name type="common">Crabgrass-specific blast fungus</name>
    <name type="synonym">Magnaporthe grisea</name>
    <dbReference type="NCBI Taxonomy" id="148305"/>
    <lineage>
        <taxon>Eukaryota</taxon>
        <taxon>Fungi</taxon>
        <taxon>Dikarya</taxon>
        <taxon>Ascomycota</taxon>
        <taxon>Pezizomycotina</taxon>
        <taxon>Sordariomycetes</taxon>
        <taxon>Sordariomycetidae</taxon>
        <taxon>Magnaporthales</taxon>
        <taxon>Pyriculariaceae</taxon>
        <taxon>Pyricularia</taxon>
    </lineage>
</organism>
<dbReference type="AlphaFoldDB" id="A0A6P8BIR9"/>
<reference evidence="2" key="3">
    <citation type="submission" date="2025-08" db="UniProtKB">
        <authorList>
            <consortium name="RefSeq"/>
        </authorList>
    </citation>
    <scope>IDENTIFICATION</scope>
    <source>
        <strain evidence="2">NI907</strain>
    </source>
</reference>